<organism evidence="1 2">
    <name type="scientific">Fraserbacteria sp. (strain RBG_16_55_9)</name>
    <dbReference type="NCBI Taxonomy" id="1817864"/>
    <lineage>
        <taxon>Bacteria</taxon>
        <taxon>Candidatus Fraseribacteriota</taxon>
    </lineage>
</organism>
<accession>A0A1F5UPM4</accession>
<comment type="caution">
    <text evidence="1">The sequence shown here is derived from an EMBL/GenBank/DDBJ whole genome shotgun (WGS) entry which is preliminary data.</text>
</comment>
<dbReference type="EMBL" id="MFGX01000131">
    <property type="protein sequence ID" value="OGF52701.1"/>
    <property type="molecule type" value="Genomic_DNA"/>
</dbReference>
<name>A0A1F5UPM4_FRAXR</name>
<evidence type="ECO:0000313" key="1">
    <source>
        <dbReference type="EMBL" id="OGF52701.1"/>
    </source>
</evidence>
<reference evidence="1 2" key="1">
    <citation type="journal article" date="2016" name="Nat. Commun.">
        <title>Thousands of microbial genomes shed light on interconnected biogeochemical processes in an aquifer system.</title>
        <authorList>
            <person name="Anantharaman K."/>
            <person name="Brown C.T."/>
            <person name="Hug L.A."/>
            <person name="Sharon I."/>
            <person name="Castelle C.J."/>
            <person name="Probst A.J."/>
            <person name="Thomas B.C."/>
            <person name="Singh A."/>
            <person name="Wilkins M.J."/>
            <person name="Karaoz U."/>
            <person name="Brodie E.L."/>
            <person name="Williams K.H."/>
            <person name="Hubbard S.S."/>
            <person name="Banfield J.F."/>
        </authorList>
    </citation>
    <scope>NUCLEOTIDE SEQUENCE [LARGE SCALE GENOMIC DNA]</scope>
    <source>
        <strain evidence="2">RBG_16_55_9</strain>
    </source>
</reference>
<protein>
    <recommendedName>
        <fullName evidence="3">Type II toxin-antitoxin system HicB family antitoxin</fullName>
    </recommendedName>
</protein>
<proteinExistence type="predicted"/>
<dbReference type="SUPFAM" id="SSF143100">
    <property type="entry name" value="TTHA1013/TTHA0281-like"/>
    <property type="match status" value="1"/>
</dbReference>
<gene>
    <name evidence="1" type="ORF">A2Z21_03795</name>
</gene>
<dbReference type="Proteomes" id="UP000179157">
    <property type="component" value="Unassembled WGS sequence"/>
</dbReference>
<evidence type="ECO:0000313" key="2">
    <source>
        <dbReference type="Proteomes" id="UP000179157"/>
    </source>
</evidence>
<dbReference type="InterPro" id="IPR035069">
    <property type="entry name" value="TTHA1013/TTHA0281-like"/>
</dbReference>
<dbReference type="AlphaFoldDB" id="A0A1F5UPM4"/>
<dbReference type="Gene3D" id="3.30.160.250">
    <property type="match status" value="1"/>
</dbReference>
<evidence type="ECO:0008006" key="3">
    <source>
        <dbReference type="Google" id="ProtNLM"/>
    </source>
</evidence>
<sequence length="80" mass="8625">MAGYRLPIEIEPLEEGGYLARSAVLPGFLVQADTIEDLVELAPGVARSLLQAMKAKGVPLPKELRALRPPLRVEILVPAP</sequence>